<reference evidence="2" key="2">
    <citation type="submission" date="2022-06" db="UniProtKB">
        <authorList>
            <consortium name="EnsemblPlants"/>
        </authorList>
    </citation>
    <scope>IDENTIFICATION</scope>
</reference>
<sequence>MAARLHLRHKFCPRTSCLLPPGPPPSIQTPPRPSKEINFEPRGLPRPTNRSIRPALNVVGAATTRTHGGKGGGGGADASGLAHPCASDGWPKHVGAAHPSSQPPHRTHPYATPPRRPTQHDARP</sequence>
<dbReference type="EnsemblPlants" id="TuG1812S0000874900.01.T01">
    <property type="protein sequence ID" value="TuG1812S0000874900.01.T01"/>
    <property type="gene ID" value="TuG1812S0000874900.01"/>
</dbReference>
<feature type="compositionally biased region" description="Pro residues" evidence="1">
    <location>
        <begin position="20"/>
        <end position="32"/>
    </location>
</feature>
<evidence type="ECO:0000256" key="1">
    <source>
        <dbReference type="SAM" id="MobiDB-lite"/>
    </source>
</evidence>
<feature type="region of interest" description="Disordered" evidence="1">
    <location>
        <begin position="16"/>
        <end position="124"/>
    </location>
</feature>
<dbReference type="Gramene" id="TuG1812S0000874900.01.T01">
    <property type="protein sequence ID" value="TuG1812S0000874900.01.T01"/>
    <property type="gene ID" value="TuG1812S0000874900.01"/>
</dbReference>
<organism evidence="2 3">
    <name type="scientific">Triticum urartu</name>
    <name type="common">Red wild einkorn</name>
    <name type="synonym">Crithodium urartu</name>
    <dbReference type="NCBI Taxonomy" id="4572"/>
    <lineage>
        <taxon>Eukaryota</taxon>
        <taxon>Viridiplantae</taxon>
        <taxon>Streptophyta</taxon>
        <taxon>Embryophyta</taxon>
        <taxon>Tracheophyta</taxon>
        <taxon>Spermatophyta</taxon>
        <taxon>Magnoliopsida</taxon>
        <taxon>Liliopsida</taxon>
        <taxon>Poales</taxon>
        <taxon>Poaceae</taxon>
        <taxon>BOP clade</taxon>
        <taxon>Pooideae</taxon>
        <taxon>Triticodae</taxon>
        <taxon>Triticeae</taxon>
        <taxon>Triticinae</taxon>
        <taxon>Triticum</taxon>
    </lineage>
</organism>
<dbReference type="AlphaFoldDB" id="A0A8R7VAR5"/>
<evidence type="ECO:0000313" key="2">
    <source>
        <dbReference type="EnsemblPlants" id="TuG1812S0000874900.01.T01"/>
    </source>
</evidence>
<evidence type="ECO:0000313" key="3">
    <source>
        <dbReference type="Proteomes" id="UP000015106"/>
    </source>
</evidence>
<dbReference type="Proteomes" id="UP000015106">
    <property type="component" value="Unassembled WGS sequence"/>
</dbReference>
<accession>A0A8R7VAR5</accession>
<proteinExistence type="predicted"/>
<protein>
    <submittedName>
        <fullName evidence="2">Uncharacterized protein</fullName>
    </submittedName>
</protein>
<keyword evidence="3" id="KW-1185">Reference proteome</keyword>
<name>A0A8R7VAR5_TRIUA</name>
<reference evidence="3" key="1">
    <citation type="journal article" date="2013" name="Nature">
        <title>Draft genome of the wheat A-genome progenitor Triticum urartu.</title>
        <authorList>
            <person name="Ling H.Q."/>
            <person name="Zhao S."/>
            <person name="Liu D."/>
            <person name="Wang J."/>
            <person name="Sun H."/>
            <person name="Zhang C."/>
            <person name="Fan H."/>
            <person name="Li D."/>
            <person name="Dong L."/>
            <person name="Tao Y."/>
            <person name="Gao C."/>
            <person name="Wu H."/>
            <person name="Li Y."/>
            <person name="Cui Y."/>
            <person name="Guo X."/>
            <person name="Zheng S."/>
            <person name="Wang B."/>
            <person name="Yu K."/>
            <person name="Liang Q."/>
            <person name="Yang W."/>
            <person name="Lou X."/>
            <person name="Chen J."/>
            <person name="Feng M."/>
            <person name="Jian J."/>
            <person name="Zhang X."/>
            <person name="Luo G."/>
            <person name="Jiang Y."/>
            <person name="Liu J."/>
            <person name="Wang Z."/>
            <person name="Sha Y."/>
            <person name="Zhang B."/>
            <person name="Wu H."/>
            <person name="Tang D."/>
            <person name="Shen Q."/>
            <person name="Xue P."/>
            <person name="Zou S."/>
            <person name="Wang X."/>
            <person name="Liu X."/>
            <person name="Wang F."/>
            <person name="Yang Y."/>
            <person name="An X."/>
            <person name="Dong Z."/>
            <person name="Zhang K."/>
            <person name="Zhang X."/>
            <person name="Luo M.C."/>
            <person name="Dvorak J."/>
            <person name="Tong Y."/>
            <person name="Wang J."/>
            <person name="Yang H."/>
            <person name="Li Z."/>
            <person name="Wang D."/>
            <person name="Zhang A."/>
            <person name="Wang J."/>
        </authorList>
    </citation>
    <scope>NUCLEOTIDE SEQUENCE</scope>
    <source>
        <strain evidence="3">cv. G1812</strain>
    </source>
</reference>